<sequence>MMSHLPSSPPANADAAILSHCLHIAVLEMFRFDAKLQPEGGSFQLVDARDACLVSLQQPGFGWIAVDVPCQMDGRLGAARGAVYPHRITDLIAWLSTGNVWILVRQNYPERG</sequence>
<dbReference type="AlphaFoldDB" id="A0A182R066"/>
<keyword evidence="2" id="KW-1185">Reference proteome</keyword>
<evidence type="ECO:0000313" key="1">
    <source>
        <dbReference type="EnsemblMetazoa" id="AFAF020350-PA"/>
    </source>
</evidence>
<dbReference type="EMBL" id="AXCN02000872">
    <property type="status" value="NOT_ANNOTATED_CDS"/>
    <property type="molecule type" value="Genomic_DNA"/>
</dbReference>
<evidence type="ECO:0000313" key="2">
    <source>
        <dbReference type="Proteomes" id="UP000075886"/>
    </source>
</evidence>
<dbReference type="Proteomes" id="UP000075886">
    <property type="component" value="Unassembled WGS sequence"/>
</dbReference>
<name>A0A182R066_9DIPT</name>
<organism evidence="1 2">
    <name type="scientific">Anopheles farauti</name>
    <dbReference type="NCBI Taxonomy" id="69004"/>
    <lineage>
        <taxon>Eukaryota</taxon>
        <taxon>Metazoa</taxon>
        <taxon>Ecdysozoa</taxon>
        <taxon>Arthropoda</taxon>
        <taxon>Hexapoda</taxon>
        <taxon>Insecta</taxon>
        <taxon>Pterygota</taxon>
        <taxon>Neoptera</taxon>
        <taxon>Endopterygota</taxon>
        <taxon>Diptera</taxon>
        <taxon>Nematocera</taxon>
        <taxon>Culicoidea</taxon>
        <taxon>Culicidae</taxon>
        <taxon>Anophelinae</taxon>
        <taxon>Anopheles</taxon>
    </lineage>
</organism>
<dbReference type="VEuPathDB" id="VectorBase:AFAF020350"/>
<dbReference type="EnsemblMetazoa" id="AFAF020350-RA">
    <property type="protein sequence ID" value="AFAF020350-PA"/>
    <property type="gene ID" value="AFAF020350"/>
</dbReference>
<reference evidence="2" key="1">
    <citation type="submission" date="2014-01" db="EMBL/GenBank/DDBJ databases">
        <title>The Genome Sequence of Anopheles farauti FAR1 (V2).</title>
        <authorList>
            <consortium name="The Broad Institute Genomics Platform"/>
            <person name="Neafsey D.E."/>
            <person name="Besansky N."/>
            <person name="Howell P."/>
            <person name="Walton C."/>
            <person name="Young S.K."/>
            <person name="Zeng Q."/>
            <person name="Gargeya S."/>
            <person name="Fitzgerald M."/>
            <person name="Haas B."/>
            <person name="Abouelleil A."/>
            <person name="Allen A.W."/>
            <person name="Alvarado L."/>
            <person name="Arachchi H.M."/>
            <person name="Berlin A.M."/>
            <person name="Chapman S.B."/>
            <person name="Gainer-Dewar J."/>
            <person name="Goldberg J."/>
            <person name="Griggs A."/>
            <person name="Gujja S."/>
            <person name="Hansen M."/>
            <person name="Howarth C."/>
            <person name="Imamovic A."/>
            <person name="Ireland A."/>
            <person name="Larimer J."/>
            <person name="McCowan C."/>
            <person name="Murphy C."/>
            <person name="Pearson M."/>
            <person name="Poon T.W."/>
            <person name="Priest M."/>
            <person name="Roberts A."/>
            <person name="Saif S."/>
            <person name="Shea T."/>
            <person name="Sisk P."/>
            <person name="Sykes S."/>
            <person name="Wortman J."/>
            <person name="Nusbaum C."/>
            <person name="Birren B."/>
        </authorList>
    </citation>
    <scope>NUCLEOTIDE SEQUENCE [LARGE SCALE GENOMIC DNA]</scope>
    <source>
        <strain evidence="2">FAR1</strain>
    </source>
</reference>
<accession>A0A182R066</accession>
<proteinExistence type="predicted"/>
<protein>
    <submittedName>
        <fullName evidence="1">Uncharacterized protein</fullName>
    </submittedName>
</protein>
<reference evidence="1" key="2">
    <citation type="submission" date="2020-05" db="UniProtKB">
        <authorList>
            <consortium name="EnsemblMetazoa"/>
        </authorList>
    </citation>
    <scope>IDENTIFICATION</scope>
    <source>
        <strain evidence="1">FAR1</strain>
    </source>
</reference>